<feature type="region of interest" description="Disordered" evidence="8">
    <location>
        <begin position="45"/>
        <end position="122"/>
    </location>
</feature>
<comment type="similarity">
    <text evidence="3">Belongs to the HYLS1 family.</text>
</comment>
<feature type="domain" description="Centriolar and ciliogenesis-associated protein HYLS1 C-terminal" evidence="9">
    <location>
        <begin position="228"/>
        <end position="315"/>
    </location>
</feature>
<dbReference type="PANTHER" id="PTHR34174">
    <property type="entry name" value="HYDROLETHALUS SYNDROME PROTEIN 1"/>
    <property type="match status" value="1"/>
</dbReference>
<keyword evidence="4" id="KW-0963">Cytoplasm</keyword>
<evidence type="ECO:0000256" key="1">
    <source>
        <dbReference type="ARBA" id="ARBA00004114"/>
    </source>
</evidence>
<dbReference type="AlphaFoldDB" id="A0A210R3A5"/>
<keyword evidence="6" id="KW-0206">Cytoskeleton</keyword>
<evidence type="ECO:0000313" key="10">
    <source>
        <dbReference type="EMBL" id="OWF55422.1"/>
    </source>
</evidence>
<evidence type="ECO:0000256" key="4">
    <source>
        <dbReference type="ARBA" id="ARBA00022490"/>
    </source>
</evidence>
<proteinExistence type="inferred from homology"/>
<evidence type="ECO:0000313" key="11">
    <source>
        <dbReference type="Proteomes" id="UP000242188"/>
    </source>
</evidence>
<keyword evidence="5" id="KW-0970">Cilium biogenesis/degradation</keyword>
<comment type="subcellular location">
    <subcellularLocation>
        <location evidence="2">Cell projection</location>
        <location evidence="2">Cilium</location>
    </subcellularLocation>
    <subcellularLocation>
        <location evidence="1">Cytoplasm</location>
        <location evidence="1">Cytoskeleton</location>
        <location evidence="1">Microtubule organizing center</location>
        <location evidence="1">Centrosome</location>
        <location evidence="1">Centriole</location>
    </subcellularLocation>
</comment>
<dbReference type="PANTHER" id="PTHR34174:SF1">
    <property type="entry name" value="CENTRIOLAR AND CILIOGENESIS-ASSOCIATED PROTEIN HYLS1"/>
    <property type="match status" value="1"/>
</dbReference>
<dbReference type="GO" id="GO:0097730">
    <property type="term" value="C:non-motile cilium"/>
    <property type="evidence" value="ECO:0007669"/>
    <property type="project" value="TreeGrafter"/>
</dbReference>
<evidence type="ECO:0000256" key="2">
    <source>
        <dbReference type="ARBA" id="ARBA00004138"/>
    </source>
</evidence>
<dbReference type="Pfam" id="PF15311">
    <property type="entry name" value="HYLS1_C"/>
    <property type="match status" value="1"/>
</dbReference>
<dbReference type="GO" id="GO:0005814">
    <property type="term" value="C:centriole"/>
    <property type="evidence" value="ECO:0007669"/>
    <property type="project" value="UniProtKB-SubCell"/>
</dbReference>
<evidence type="ECO:0000256" key="3">
    <source>
        <dbReference type="ARBA" id="ARBA00010091"/>
    </source>
</evidence>
<dbReference type="InterPro" id="IPR052319">
    <property type="entry name" value="Centriolar_ciliogenesis_assoc"/>
</dbReference>
<name>A0A210R3A5_MIZYE</name>
<dbReference type="OrthoDB" id="6343432at2759"/>
<dbReference type="InterPro" id="IPR027918">
    <property type="entry name" value="HYLS1_C_dom"/>
</dbReference>
<evidence type="ECO:0000256" key="5">
    <source>
        <dbReference type="ARBA" id="ARBA00022794"/>
    </source>
</evidence>
<comment type="caution">
    <text evidence="10">The sequence shown here is derived from an EMBL/GenBank/DDBJ whole genome shotgun (WGS) entry which is preliminary data.</text>
</comment>
<feature type="region of interest" description="Disordered" evidence="8">
    <location>
        <begin position="194"/>
        <end position="216"/>
    </location>
</feature>
<organism evidence="10 11">
    <name type="scientific">Mizuhopecten yessoensis</name>
    <name type="common">Japanese scallop</name>
    <name type="synonym">Patinopecten yessoensis</name>
    <dbReference type="NCBI Taxonomy" id="6573"/>
    <lineage>
        <taxon>Eukaryota</taxon>
        <taxon>Metazoa</taxon>
        <taxon>Spiralia</taxon>
        <taxon>Lophotrochozoa</taxon>
        <taxon>Mollusca</taxon>
        <taxon>Bivalvia</taxon>
        <taxon>Autobranchia</taxon>
        <taxon>Pteriomorphia</taxon>
        <taxon>Pectinida</taxon>
        <taxon>Pectinoidea</taxon>
        <taxon>Pectinidae</taxon>
        <taxon>Mizuhopecten</taxon>
    </lineage>
</organism>
<gene>
    <name evidence="10" type="ORF">KP79_PYT10465</name>
</gene>
<sequence>MNLEEEADFTDDEIRYELSKLGYHNVPDSRLKEFKKDLKVLIKHEYSKESSHNNSLSSHPPPDTSVSTNGFPHSYNRSPLEESRQRSTTQDSWRIPNHQGGKENRYDIGTDPILRKPLGPAPKQIGGNFSMYDSTPDTSHLQYRDDVSDTDTERRMVKRKVLRKKDDGSKVIDESMSDIGSILDLDERLRDLGIDDDHTSRRPQSSREVPPYRLSADDQRPASVILRSAKHPHTKNLRKSDPVARYQQFQQKWSHQKAPGEKVHKNLRWNIREHMLSQDQVLEKKAQKVFVPNKYVVPTDKKRRDLRWQIRMDIAQGQMPPHGFYHEY</sequence>
<feature type="compositionally biased region" description="Polar residues" evidence="8">
    <location>
        <begin position="64"/>
        <end position="77"/>
    </location>
</feature>
<keyword evidence="7" id="KW-0966">Cell projection</keyword>
<evidence type="ECO:0000259" key="9">
    <source>
        <dbReference type="Pfam" id="PF15311"/>
    </source>
</evidence>
<reference evidence="10 11" key="1">
    <citation type="journal article" date="2017" name="Nat. Ecol. Evol.">
        <title>Scallop genome provides insights into evolution of bilaterian karyotype and development.</title>
        <authorList>
            <person name="Wang S."/>
            <person name="Zhang J."/>
            <person name="Jiao W."/>
            <person name="Li J."/>
            <person name="Xun X."/>
            <person name="Sun Y."/>
            <person name="Guo X."/>
            <person name="Huan P."/>
            <person name="Dong B."/>
            <person name="Zhang L."/>
            <person name="Hu X."/>
            <person name="Sun X."/>
            <person name="Wang J."/>
            <person name="Zhao C."/>
            <person name="Wang Y."/>
            <person name="Wang D."/>
            <person name="Huang X."/>
            <person name="Wang R."/>
            <person name="Lv J."/>
            <person name="Li Y."/>
            <person name="Zhang Z."/>
            <person name="Liu B."/>
            <person name="Lu W."/>
            <person name="Hui Y."/>
            <person name="Liang J."/>
            <person name="Zhou Z."/>
            <person name="Hou R."/>
            <person name="Li X."/>
            <person name="Liu Y."/>
            <person name="Li H."/>
            <person name="Ning X."/>
            <person name="Lin Y."/>
            <person name="Zhao L."/>
            <person name="Xing Q."/>
            <person name="Dou J."/>
            <person name="Li Y."/>
            <person name="Mao J."/>
            <person name="Guo H."/>
            <person name="Dou H."/>
            <person name="Li T."/>
            <person name="Mu C."/>
            <person name="Jiang W."/>
            <person name="Fu Q."/>
            <person name="Fu X."/>
            <person name="Miao Y."/>
            <person name="Liu J."/>
            <person name="Yu Q."/>
            <person name="Li R."/>
            <person name="Liao H."/>
            <person name="Li X."/>
            <person name="Kong Y."/>
            <person name="Jiang Z."/>
            <person name="Chourrout D."/>
            <person name="Li R."/>
            <person name="Bao Z."/>
        </authorList>
    </citation>
    <scope>NUCLEOTIDE SEQUENCE [LARGE SCALE GENOMIC DNA]</scope>
    <source>
        <strain evidence="10 11">PY_sf001</strain>
    </source>
</reference>
<keyword evidence="11" id="KW-1185">Reference proteome</keyword>
<evidence type="ECO:0000256" key="8">
    <source>
        <dbReference type="SAM" id="MobiDB-lite"/>
    </source>
</evidence>
<evidence type="ECO:0000256" key="6">
    <source>
        <dbReference type="ARBA" id="ARBA00023212"/>
    </source>
</evidence>
<accession>A0A210R3A5</accession>
<dbReference type="EMBL" id="NEDP02000680">
    <property type="protein sequence ID" value="OWF55422.1"/>
    <property type="molecule type" value="Genomic_DNA"/>
</dbReference>
<protein>
    <submittedName>
        <fullName evidence="10">Hydrolethalus syndrome protein 1-like</fullName>
    </submittedName>
</protein>
<dbReference type="Proteomes" id="UP000242188">
    <property type="component" value="Unassembled WGS sequence"/>
</dbReference>
<dbReference type="GO" id="GO:0060271">
    <property type="term" value="P:cilium assembly"/>
    <property type="evidence" value="ECO:0007669"/>
    <property type="project" value="TreeGrafter"/>
</dbReference>
<evidence type="ECO:0000256" key="7">
    <source>
        <dbReference type="ARBA" id="ARBA00023273"/>
    </source>
</evidence>